<gene>
    <name evidence="1" type="ORF">B4U80_06938</name>
</gene>
<keyword evidence="2" id="KW-1185">Reference proteome</keyword>
<sequence length="51" mass="5882">MWMKRPDLSNNAWQYGGWQILDGTPQQRSYETNDNLYQLGPAPLVAVKNSK</sequence>
<dbReference type="SUPFAM" id="SSF54001">
    <property type="entry name" value="Cysteine proteinases"/>
    <property type="match status" value="1"/>
</dbReference>
<name>A0A443RVD8_9ACAR</name>
<feature type="non-terminal residue" evidence="1">
    <location>
        <position position="51"/>
    </location>
</feature>
<organism evidence="1 2">
    <name type="scientific">Leptotrombidium deliense</name>
    <dbReference type="NCBI Taxonomy" id="299467"/>
    <lineage>
        <taxon>Eukaryota</taxon>
        <taxon>Metazoa</taxon>
        <taxon>Ecdysozoa</taxon>
        <taxon>Arthropoda</taxon>
        <taxon>Chelicerata</taxon>
        <taxon>Arachnida</taxon>
        <taxon>Acari</taxon>
        <taxon>Acariformes</taxon>
        <taxon>Trombidiformes</taxon>
        <taxon>Prostigmata</taxon>
        <taxon>Anystina</taxon>
        <taxon>Parasitengona</taxon>
        <taxon>Trombiculoidea</taxon>
        <taxon>Trombiculidae</taxon>
        <taxon>Leptotrombidium</taxon>
    </lineage>
</organism>
<comment type="caution">
    <text evidence="1">The sequence shown here is derived from an EMBL/GenBank/DDBJ whole genome shotgun (WGS) entry which is preliminary data.</text>
</comment>
<dbReference type="PANTHER" id="PTHR11590">
    <property type="entry name" value="PROTEIN-GLUTAMINE GAMMA-GLUTAMYLTRANSFERASE"/>
    <property type="match status" value="1"/>
</dbReference>
<accession>A0A443RVD8</accession>
<evidence type="ECO:0000313" key="2">
    <source>
        <dbReference type="Proteomes" id="UP000288716"/>
    </source>
</evidence>
<dbReference type="AlphaFoldDB" id="A0A443RVD8"/>
<evidence type="ECO:0000313" key="1">
    <source>
        <dbReference type="EMBL" id="RWS19337.1"/>
    </source>
</evidence>
<dbReference type="GO" id="GO:0003810">
    <property type="term" value="F:protein-glutamine gamma-glutamyltransferase activity"/>
    <property type="evidence" value="ECO:0007669"/>
    <property type="project" value="TreeGrafter"/>
</dbReference>
<dbReference type="InterPro" id="IPR036985">
    <property type="entry name" value="Transglutaminase-like_sf"/>
</dbReference>
<proteinExistence type="predicted"/>
<dbReference type="VEuPathDB" id="VectorBase:LDEU012703"/>
<dbReference type="Proteomes" id="UP000288716">
    <property type="component" value="Unassembled WGS sequence"/>
</dbReference>
<dbReference type="OrthoDB" id="437511at2759"/>
<dbReference type="EMBL" id="NCKV01027441">
    <property type="protein sequence ID" value="RWS19337.1"/>
    <property type="molecule type" value="Genomic_DNA"/>
</dbReference>
<dbReference type="InterPro" id="IPR050779">
    <property type="entry name" value="Transglutaminase"/>
</dbReference>
<dbReference type="Gene3D" id="3.90.260.10">
    <property type="entry name" value="Transglutaminase-like"/>
    <property type="match status" value="1"/>
</dbReference>
<dbReference type="PANTHER" id="PTHR11590:SF40">
    <property type="entry name" value="HEMOCYTE PROTEIN-GLUTAMINE GAMMA-GLUTAMYLTRANSFERASE-LIKE PROTEIN"/>
    <property type="match status" value="1"/>
</dbReference>
<dbReference type="InterPro" id="IPR038765">
    <property type="entry name" value="Papain-like_cys_pep_sf"/>
</dbReference>
<protein>
    <submittedName>
        <fullName evidence="1">Annulin-like protein</fullName>
    </submittedName>
</protein>
<reference evidence="1 2" key="1">
    <citation type="journal article" date="2018" name="Gigascience">
        <title>Genomes of trombidid mites reveal novel predicted allergens and laterally-transferred genes associated with secondary metabolism.</title>
        <authorList>
            <person name="Dong X."/>
            <person name="Chaisiri K."/>
            <person name="Xia D."/>
            <person name="Armstrong S.D."/>
            <person name="Fang Y."/>
            <person name="Donnelly M.J."/>
            <person name="Kadowaki T."/>
            <person name="McGarry J.W."/>
            <person name="Darby A.C."/>
            <person name="Makepeace B.L."/>
        </authorList>
    </citation>
    <scope>NUCLEOTIDE SEQUENCE [LARGE SCALE GENOMIC DNA]</scope>
    <source>
        <strain evidence="1">UoL-UT</strain>
    </source>
</reference>